<evidence type="ECO:0000313" key="4">
    <source>
        <dbReference type="Proteomes" id="UP001238163"/>
    </source>
</evidence>
<dbReference type="PANTHER" id="PTHR36453">
    <property type="entry name" value="SECRETED PROTEIN-RELATED"/>
    <property type="match status" value="1"/>
</dbReference>
<dbReference type="InterPro" id="IPR039448">
    <property type="entry name" value="Beta_helix"/>
</dbReference>
<keyword evidence="1" id="KW-0732">Signal</keyword>
<proteinExistence type="predicted"/>
<dbReference type="InterPro" id="IPR006626">
    <property type="entry name" value="PbH1"/>
</dbReference>
<dbReference type="SMART" id="SM00710">
    <property type="entry name" value="PbH1"/>
    <property type="match status" value="8"/>
</dbReference>
<accession>A0AAE3VJ27</accession>
<dbReference type="Pfam" id="PF13229">
    <property type="entry name" value="Beta_helix"/>
    <property type="match status" value="1"/>
</dbReference>
<dbReference type="EMBL" id="JAUSVL010000001">
    <property type="protein sequence ID" value="MDQ0291374.1"/>
    <property type="molecule type" value="Genomic_DNA"/>
</dbReference>
<dbReference type="AlphaFoldDB" id="A0AAE3VJ27"/>
<protein>
    <recommendedName>
        <fullName evidence="2">Right handed beta helix domain-containing protein</fullName>
    </recommendedName>
</protein>
<dbReference type="InterPro" id="IPR012334">
    <property type="entry name" value="Pectin_lyas_fold"/>
</dbReference>
<feature type="chain" id="PRO_5042197332" description="Right handed beta helix domain-containing protein" evidence="1">
    <location>
        <begin position="24"/>
        <end position="918"/>
    </location>
</feature>
<dbReference type="Gene3D" id="2.160.20.10">
    <property type="entry name" value="Single-stranded right-handed beta-helix, Pectin lyase-like"/>
    <property type="match status" value="2"/>
</dbReference>
<name>A0AAE3VJ27_9BACT</name>
<evidence type="ECO:0000313" key="3">
    <source>
        <dbReference type="EMBL" id="MDQ0291374.1"/>
    </source>
</evidence>
<organism evidence="3 4">
    <name type="scientific">Oligosphaera ethanolica</name>
    <dbReference type="NCBI Taxonomy" id="760260"/>
    <lineage>
        <taxon>Bacteria</taxon>
        <taxon>Pseudomonadati</taxon>
        <taxon>Lentisphaerota</taxon>
        <taxon>Oligosphaeria</taxon>
        <taxon>Oligosphaerales</taxon>
        <taxon>Oligosphaeraceae</taxon>
        <taxon>Oligosphaera</taxon>
    </lineage>
</organism>
<keyword evidence="4" id="KW-1185">Reference proteome</keyword>
<feature type="signal peptide" evidence="1">
    <location>
        <begin position="1"/>
        <end position="23"/>
    </location>
</feature>
<evidence type="ECO:0000256" key="1">
    <source>
        <dbReference type="SAM" id="SignalP"/>
    </source>
</evidence>
<reference evidence="3" key="1">
    <citation type="submission" date="2023-07" db="EMBL/GenBank/DDBJ databases">
        <title>Genomic Encyclopedia of Type Strains, Phase IV (KMG-IV): sequencing the most valuable type-strain genomes for metagenomic binning, comparative biology and taxonomic classification.</title>
        <authorList>
            <person name="Goeker M."/>
        </authorList>
    </citation>
    <scope>NUCLEOTIDE SEQUENCE</scope>
    <source>
        <strain evidence="3">DSM 24202</strain>
    </source>
</reference>
<dbReference type="InterPro" id="IPR011050">
    <property type="entry name" value="Pectin_lyase_fold/virulence"/>
</dbReference>
<evidence type="ECO:0000259" key="2">
    <source>
        <dbReference type="Pfam" id="PF13229"/>
    </source>
</evidence>
<dbReference type="Proteomes" id="UP001238163">
    <property type="component" value="Unassembled WGS sequence"/>
</dbReference>
<dbReference type="SUPFAM" id="SSF51126">
    <property type="entry name" value="Pectin lyase-like"/>
    <property type="match status" value="2"/>
</dbReference>
<comment type="caution">
    <text evidence="3">The sequence shown here is derived from an EMBL/GenBank/DDBJ whole genome shotgun (WGS) entry which is preliminary data.</text>
</comment>
<gene>
    <name evidence="3" type="ORF">J3R75_003481</name>
</gene>
<sequence length="918" mass="101867">MMTHKTTLMGMCLLAMWSGQAGALTLHVAVDGDDAWSGRLERPNAARSDGPLASLDGARRAVAAARAGGLSRSDAVDVLFQDGRYPLTEPVRFMPADSGTPDAPVTYAAAAGAKPHFCAGRELSGFVVDDRGVWRLRLPEVASGAWYFEQLYVNDRHAVRARTPNVALQHEYFYMVRPLKYAMDPRSGKMDSLASRSFQAEKDDVAVLAGRSATELQDVVAVAYHAWESSRHRLYAVEGDSGNVHTTGNARWPFMRWNARQRYHLENYAEALDAPGEWFLSRDGLLSYIPLLGQTPDNTKVVAPLGTAFLRFRGDAEVGQWVGNIHFRGLRFGHSGYTLPPEGHSSGQAETDIGAAIEADGAEGIRFVDCEVSSIGGYAFWWRDRCFRNELSRCYIHDLGAGGVKIGLAQANADFRPGDVTQFTVVDNCIIQRGGRIHHGAIGVWIGHASDNRVTHNDIGDFIYTGVSVGWTWGYRPTVAHRNVIDFNHIHHIGQGILSDLGGVYSLGHSPGTTVSNNHIHHIYSYDYYGAGSSGLYTDEGSAEMVMENNLVHHTRKSGFHQHYGRDNILRNNIFAFGLDGQIQRSRKEDHRSFLFSNNIVYWDNDSPLFTRPTLDDMVEFRSNLYWNTAGDVTFNGKSFAEWQALGRGEGDVIADPLFVDPAAGDYRLRPGSPAAKIGFKPFDYTRAGVYGDDAWKAIAASLEVAPFEFTARPPERLSPAVHDFEDVAPGAEPDGQVFTENRGDSIVVTTERAKYGRHCLKIQDVPGLKHRFNPHWCLLDRWQSGTLLLSFDINLEATMVLYVELRDNEQPYRTGPSLQFREGVLSVREAGAAEGEYRELTTLPIDSWFRIQLETPLGNAAAQGSTLVMIGPDGQEQRWHVRHVDDDWQAVTWLGFVADGDVKAACWLDNVRASKRE</sequence>
<feature type="domain" description="Right handed beta helix" evidence="2">
    <location>
        <begin position="390"/>
        <end position="575"/>
    </location>
</feature>
<dbReference type="PANTHER" id="PTHR36453:SF1">
    <property type="entry name" value="RIGHT HANDED BETA HELIX DOMAIN-CONTAINING PROTEIN"/>
    <property type="match status" value="1"/>
</dbReference>